<reference evidence="1 2" key="1">
    <citation type="submission" date="2024-10" db="EMBL/GenBank/DDBJ databases">
        <title>The Natural Products Discovery Center: Release of the First 8490 Sequenced Strains for Exploring Actinobacteria Biosynthetic Diversity.</title>
        <authorList>
            <person name="Kalkreuter E."/>
            <person name="Kautsar S.A."/>
            <person name="Yang D."/>
            <person name="Bader C.D."/>
            <person name="Teijaro C.N."/>
            <person name="Fluegel L."/>
            <person name="Davis C.M."/>
            <person name="Simpson J.R."/>
            <person name="Lauterbach L."/>
            <person name="Steele A.D."/>
            <person name="Gui C."/>
            <person name="Meng S."/>
            <person name="Li G."/>
            <person name="Viehrig K."/>
            <person name="Ye F."/>
            <person name="Su P."/>
            <person name="Kiefer A.F."/>
            <person name="Nichols A."/>
            <person name="Cepeda A.J."/>
            <person name="Yan W."/>
            <person name="Fan B."/>
            <person name="Jiang Y."/>
            <person name="Adhikari A."/>
            <person name="Zheng C.-J."/>
            <person name="Schuster L."/>
            <person name="Cowan T.M."/>
            <person name="Smanski M.J."/>
            <person name="Chevrette M.G."/>
            <person name="De Carvalho L.P.S."/>
            <person name="Shen B."/>
        </authorList>
    </citation>
    <scope>NUCLEOTIDE SEQUENCE [LARGE SCALE GENOMIC DNA]</scope>
    <source>
        <strain evidence="1 2">NPDC089932</strain>
    </source>
</reference>
<keyword evidence="2" id="KW-1185">Reference proteome</keyword>
<evidence type="ECO:0000313" key="2">
    <source>
        <dbReference type="Proteomes" id="UP001617511"/>
    </source>
</evidence>
<evidence type="ECO:0000313" key="1">
    <source>
        <dbReference type="EMBL" id="MFJ4084922.1"/>
    </source>
</evidence>
<sequence>MTTVAEAPTLPELEQRLALVACGENTRPGKTQACDSCRKKGQTLLRITSTGAVDALAAAICGTGDRRVKTCDPCRQKAVRMIRIYNGETE</sequence>
<protein>
    <submittedName>
        <fullName evidence="1">Uncharacterized protein</fullName>
    </submittedName>
</protein>
<accession>A0ABW8FSC4</accession>
<dbReference type="Proteomes" id="UP001617511">
    <property type="component" value="Unassembled WGS sequence"/>
</dbReference>
<proteinExistence type="predicted"/>
<name>A0ABW8FSC4_9ACTN</name>
<dbReference type="EMBL" id="JBIVGG010000022">
    <property type="protein sequence ID" value="MFJ4084922.1"/>
    <property type="molecule type" value="Genomic_DNA"/>
</dbReference>
<organism evidence="1 2">
    <name type="scientific">Streptomyces iakyrus</name>
    <dbReference type="NCBI Taxonomy" id="68219"/>
    <lineage>
        <taxon>Bacteria</taxon>
        <taxon>Bacillati</taxon>
        <taxon>Actinomycetota</taxon>
        <taxon>Actinomycetes</taxon>
        <taxon>Kitasatosporales</taxon>
        <taxon>Streptomycetaceae</taxon>
        <taxon>Streptomyces</taxon>
    </lineage>
</organism>
<dbReference type="RefSeq" id="WP_402076276.1">
    <property type="nucleotide sequence ID" value="NZ_JBIVGG010000022.1"/>
</dbReference>
<gene>
    <name evidence="1" type="ORF">ACIP2Z_39015</name>
</gene>
<comment type="caution">
    <text evidence="1">The sequence shown here is derived from an EMBL/GenBank/DDBJ whole genome shotgun (WGS) entry which is preliminary data.</text>
</comment>